<evidence type="ECO:0000313" key="2">
    <source>
        <dbReference type="EMBL" id="RUO32605.1"/>
    </source>
</evidence>
<feature type="signal peptide" evidence="1">
    <location>
        <begin position="1"/>
        <end position="22"/>
    </location>
</feature>
<keyword evidence="3" id="KW-1185">Reference proteome</keyword>
<dbReference type="AlphaFoldDB" id="A0A432WFT0"/>
<evidence type="ECO:0008006" key="4">
    <source>
        <dbReference type="Google" id="ProtNLM"/>
    </source>
</evidence>
<evidence type="ECO:0000256" key="1">
    <source>
        <dbReference type="SAM" id="SignalP"/>
    </source>
</evidence>
<name>A0A432WFT0_9GAMM</name>
<evidence type="ECO:0000313" key="3">
    <source>
        <dbReference type="Proteomes" id="UP000287823"/>
    </source>
</evidence>
<accession>A0A432WFT0</accession>
<keyword evidence="1" id="KW-0732">Signal</keyword>
<protein>
    <recommendedName>
        <fullName evidence="4">Spore coat protein U domain-containing protein</fullName>
    </recommendedName>
</protein>
<reference evidence="2 3" key="1">
    <citation type="journal article" date="2011" name="Front. Microbiol.">
        <title>Genomic signatures of strain selection and enhancement in Bacillus atrophaeus var. globigii, a historical biowarfare simulant.</title>
        <authorList>
            <person name="Gibbons H.S."/>
            <person name="Broomall S.M."/>
            <person name="McNew L.A."/>
            <person name="Daligault H."/>
            <person name="Chapman C."/>
            <person name="Bruce D."/>
            <person name="Karavis M."/>
            <person name="Krepps M."/>
            <person name="McGregor P.A."/>
            <person name="Hong C."/>
            <person name="Park K.H."/>
            <person name="Akmal A."/>
            <person name="Feldman A."/>
            <person name="Lin J.S."/>
            <person name="Chang W.E."/>
            <person name="Higgs B.W."/>
            <person name="Demirev P."/>
            <person name="Lindquist J."/>
            <person name="Liem A."/>
            <person name="Fochler E."/>
            <person name="Read T.D."/>
            <person name="Tapia R."/>
            <person name="Johnson S."/>
            <person name="Bishop-Lilly K.A."/>
            <person name="Detter C."/>
            <person name="Han C."/>
            <person name="Sozhamannan S."/>
            <person name="Rosenzweig C.N."/>
            <person name="Skowronski E.W."/>
        </authorList>
    </citation>
    <scope>NUCLEOTIDE SEQUENCE [LARGE SCALE GENOMIC DNA]</scope>
    <source>
        <strain evidence="2 3">Y4G10-17</strain>
    </source>
</reference>
<gene>
    <name evidence="2" type="ORF">CWE14_10730</name>
</gene>
<dbReference type="EMBL" id="PIPO01000004">
    <property type="protein sequence ID" value="RUO32605.1"/>
    <property type="molecule type" value="Genomic_DNA"/>
</dbReference>
<dbReference type="Proteomes" id="UP000287823">
    <property type="component" value="Unassembled WGS sequence"/>
</dbReference>
<comment type="caution">
    <text evidence="2">The sequence shown here is derived from an EMBL/GenBank/DDBJ whole genome shotgun (WGS) entry which is preliminary data.</text>
</comment>
<feature type="chain" id="PRO_5019394358" description="Spore coat protein U domain-containing protein" evidence="1">
    <location>
        <begin position="23"/>
        <end position="164"/>
    </location>
</feature>
<proteinExistence type="predicted"/>
<sequence length="164" mass="17865">MRLSVTAVSIALLIICAASSSAVYGQQMKRTTSDRLVVIGRIEPTCSVDFNTDHPMARPFEALRYNSTAPQVVAQVTVLCNFQQETVNVTYESLNRGLRNEFGAVIDYEKSLSGVRGGGMASEGPWTIAQRTGGRPYFFRVSPRSMGLISGHYSDVIVVSVSSH</sequence>
<organism evidence="2 3">
    <name type="scientific">Aliidiomarina soli</name>
    <dbReference type="NCBI Taxonomy" id="1928574"/>
    <lineage>
        <taxon>Bacteria</taxon>
        <taxon>Pseudomonadati</taxon>
        <taxon>Pseudomonadota</taxon>
        <taxon>Gammaproteobacteria</taxon>
        <taxon>Alteromonadales</taxon>
        <taxon>Idiomarinaceae</taxon>
        <taxon>Aliidiomarina</taxon>
    </lineage>
</organism>